<proteinExistence type="predicted"/>
<dbReference type="SUPFAM" id="SSF101898">
    <property type="entry name" value="NHL repeat"/>
    <property type="match status" value="1"/>
</dbReference>
<dbReference type="PROSITE" id="PS51257">
    <property type="entry name" value="PROKAR_LIPOPROTEIN"/>
    <property type="match status" value="1"/>
</dbReference>
<evidence type="ECO:0008006" key="3">
    <source>
        <dbReference type="Google" id="ProtNLM"/>
    </source>
</evidence>
<sequence>MRLILMAVLCASVLAGCKKDDSKAGALNVTLAYSGFARGCVTVTATDVDNAANTNSLNVAIPGNTPGSVSVAVYRKKDWGRVLSVTTQLHEVDCSTPALGDPQEKKAQVPVEGTLDVAFLVRANDADGDGYFSSDDAEGVVSGTDCEDGDIAVNPSATEVCNGKDDNCTLGESDAIDKLTWYTDVDGDGYGSTEVKACSRPAGASDRGGDCNEDDVQVRPDRAEFRCDGKDDNCNGMDDEDFGVGNECKDELKCDGKLACANLSQSACKRLDGVNPVVWFVDGDGDGFKGQDAGLGCESPVDGGVPQSEDCDESSTYVRNGLAEACDRLDNNCVGGVDEGCTLPDWVTDAGVLGPTDTLKAIALYDQGQKGWIAGPNKLAHLDSASPGLKEFTDGSCRKSWNAAWVAQDSRVFVVGEDGWLSTRKLVEANEKCFTPQVSTDKNETDFNGVFGIDDAAVGATVFAVASNGKIYRWAPPYNNPGDLVEIAQVPANLRAIGGLKSVDSLLAVGNANGDLKAQAYRANSTGATWTAESLGASATSFMRGVHVLNAHYAYAAGDNGRVYEWTSGAGWNALPQLPIPNGGTAVPDILDVLAFSKNGIYAVTTANTIAFFNGSAWSTEHTAAQTLRSLDGPRPTRFAAAGDGSTVVNFTAPEPTPP</sequence>
<reference evidence="1 2" key="1">
    <citation type="submission" date="2020-01" db="EMBL/GenBank/DDBJ databases">
        <title>The draft genome sequence of Corallococcus exiguus DSM 14696.</title>
        <authorList>
            <person name="Zhang X."/>
            <person name="Zhu H."/>
        </authorList>
    </citation>
    <scope>NUCLEOTIDE SEQUENCE [LARGE SCALE GENOMIC DNA]</scope>
    <source>
        <strain evidence="1 2">DSM 14696</strain>
    </source>
</reference>
<evidence type="ECO:0000313" key="2">
    <source>
        <dbReference type="Proteomes" id="UP000537825"/>
    </source>
</evidence>
<gene>
    <name evidence="1" type="ORF">GTZ93_15255</name>
</gene>
<keyword evidence="2" id="KW-1185">Reference proteome</keyword>
<comment type="caution">
    <text evidence="1">The sequence shown here is derived from an EMBL/GenBank/DDBJ whole genome shotgun (WGS) entry which is preliminary data.</text>
</comment>
<dbReference type="InterPro" id="IPR021655">
    <property type="entry name" value="Put_metal-bd"/>
</dbReference>
<dbReference type="RefSeq" id="WP_139921331.1">
    <property type="nucleotide sequence ID" value="NZ_CBCSLE010000099.1"/>
</dbReference>
<dbReference type="EMBL" id="JAAAPK010000003">
    <property type="protein sequence ID" value="NBC41188.1"/>
    <property type="molecule type" value="Genomic_DNA"/>
</dbReference>
<name>A0A7X5BTF7_9BACT</name>
<dbReference type="Pfam" id="PF11617">
    <property type="entry name" value="Cu-binding_MopE"/>
    <property type="match status" value="3"/>
</dbReference>
<organism evidence="1 2">
    <name type="scientific">Corallococcus exiguus</name>
    <dbReference type="NCBI Taxonomy" id="83462"/>
    <lineage>
        <taxon>Bacteria</taxon>
        <taxon>Pseudomonadati</taxon>
        <taxon>Myxococcota</taxon>
        <taxon>Myxococcia</taxon>
        <taxon>Myxococcales</taxon>
        <taxon>Cystobacterineae</taxon>
        <taxon>Myxococcaceae</taxon>
        <taxon>Corallococcus</taxon>
    </lineage>
</organism>
<dbReference type="Proteomes" id="UP000537825">
    <property type="component" value="Unassembled WGS sequence"/>
</dbReference>
<dbReference type="AlphaFoldDB" id="A0A7X5BTF7"/>
<evidence type="ECO:0000313" key="1">
    <source>
        <dbReference type="EMBL" id="NBC41188.1"/>
    </source>
</evidence>
<accession>A0A7X5BTF7</accession>
<protein>
    <recommendedName>
        <fullName evidence="3">Lipoprotein</fullName>
    </recommendedName>
</protein>